<dbReference type="RefSeq" id="WP_191307304.1">
    <property type="nucleotide sequence ID" value="NZ_BNCL01000001.1"/>
</dbReference>
<feature type="transmembrane region" description="Helical" evidence="1">
    <location>
        <begin position="109"/>
        <end position="138"/>
    </location>
</feature>
<comment type="caution">
    <text evidence="2">The sequence shown here is derived from an EMBL/GenBank/DDBJ whole genome shotgun (WGS) entry which is preliminary data.</text>
</comment>
<accession>A0ABS1S116</accession>
<protein>
    <submittedName>
        <fullName evidence="2">CDP-alcohol phosphatidyltransferase family protein</fullName>
    </submittedName>
</protein>
<feature type="transmembrane region" description="Helical" evidence="1">
    <location>
        <begin position="35"/>
        <end position="53"/>
    </location>
</feature>
<reference evidence="2 3" key="1">
    <citation type="submission" date="2021-01" db="EMBL/GenBank/DDBJ databases">
        <title>011410 draft genome.</title>
        <authorList>
            <person name="Lang L."/>
        </authorList>
    </citation>
    <scope>NUCLEOTIDE SEQUENCE [LARGE SCALE GENOMIC DNA]</scope>
    <source>
        <strain evidence="2 3">KCTC 42845</strain>
    </source>
</reference>
<dbReference type="Proteomes" id="UP000644749">
    <property type="component" value="Unassembled WGS sequence"/>
</dbReference>
<name>A0ABS1S116_9RHOB</name>
<dbReference type="Gene3D" id="1.20.120.1760">
    <property type="match status" value="1"/>
</dbReference>
<organism evidence="2 3">
    <name type="scientific">Paracoccus aerius</name>
    <dbReference type="NCBI Taxonomy" id="1915382"/>
    <lineage>
        <taxon>Bacteria</taxon>
        <taxon>Pseudomonadati</taxon>
        <taxon>Pseudomonadota</taxon>
        <taxon>Alphaproteobacteria</taxon>
        <taxon>Rhodobacterales</taxon>
        <taxon>Paracoccaceae</taxon>
        <taxon>Paracoccus</taxon>
    </lineage>
</organism>
<keyword evidence="1" id="KW-0812">Transmembrane</keyword>
<keyword evidence="1" id="KW-0472">Membrane</keyword>
<gene>
    <name evidence="2" type="ORF">JL111_02750</name>
</gene>
<dbReference type="InterPro" id="IPR043130">
    <property type="entry name" value="CDP-OH_PTrfase_TM_dom"/>
</dbReference>
<keyword evidence="1" id="KW-1133">Transmembrane helix</keyword>
<evidence type="ECO:0000313" key="2">
    <source>
        <dbReference type="EMBL" id="MBL3672393.1"/>
    </source>
</evidence>
<dbReference type="EMBL" id="JAESHT010000002">
    <property type="protein sequence ID" value="MBL3672393.1"/>
    <property type="molecule type" value="Genomic_DNA"/>
</dbReference>
<evidence type="ECO:0000256" key="1">
    <source>
        <dbReference type="SAM" id="Phobius"/>
    </source>
</evidence>
<proteinExistence type="predicted"/>
<keyword evidence="3" id="KW-1185">Reference proteome</keyword>
<evidence type="ECO:0000313" key="3">
    <source>
        <dbReference type="Proteomes" id="UP000644749"/>
    </source>
</evidence>
<sequence length="213" mass="22008">MIDTSKRRPLASRQTRWANRAARLLADAGVTPNQISAAGMVAAMVAGMCFVLVPQAGPLGRAALLLLAALFCQLRLVCNLLDGMVAVEGGKGAPDGPFWNEFPDRVSDILILAGAGIAAGLPALGWAAAALAVLTAYVRELGVTCGAPADFSGPMAKQHRMAVITGAAVLSTAEPLWDGGGGVLRLALWTVAVLAGLTAVRRSARLIGFLKRR</sequence>